<evidence type="ECO:0000313" key="7">
    <source>
        <dbReference type="EMBL" id="MCD7130746.1"/>
    </source>
</evidence>
<keyword evidence="9" id="KW-1185">Reference proteome</keyword>
<evidence type="ECO:0000256" key="4">
    <source>
        <dbReference type="PROSITE-ProRule" id="PRU00335"/>
    </source>
</evidence>
<reference evidence="6 8" key="1">
    <citation type="submission" date="2020-07" db="EMBL/GenBank/DDBJ databases">
        <title>Description of Limosilactobacillus balticus sp. nov., Limosilactobacillus agrestis sp. nov., Limosilactobacillus albertensis sp. nov., Limosilactobacillus rudii sp. nov., Limosilactobacillus fastidiosus sp. nov., five novel Limosilactobacillus species isolated from the vertebrate gastrointestinal tract, and proposal of 6 subspecies of Limosilactobacillus reuteri adapted to the gastrointestinal tract of specific vertebrate hosts.</title>
        <authorList>
            <person name="Li F."/>
            <person name="Cheng C."/>
            <person name="Zheng J."/>
            <person name="Quevedo R.M."/>
            <person name="Li J."/>
            <person name="Roos S."/>
            <person name="Gaenzle M.G."/>
            <person name="Walter J."/>
        </authorList>
    </citation>
    <scope>NUCLEOTIDE SEQUENCE [LARGE SCALE GENOMIC DNA]</scope>
    <source>
        <strain evidence="6 8">BG-MG3-A</strain>
    </source>
</reference>
<evidence type="ECO:0000256" key="3">
    <source>
        <dbReference type="ARBA" id="ARBA00023163"/>
    </source>
</evidence>
<dbReference type="RefSeq" id="WP_182578474.1">
    <property type="nucleotide sequence ID" value="NZ_JACIVE010000055.1"/>
</dbReference>
<keyword evidence="3" id="KW-0804">Transcription</keyword>
<evidence type="ECO:0000313" key="9">
    <source>
        <dbReference type="Proteomes" id="UP001199710"/>
    </source>
</evidence>
<evidence type="ECO:0000256" key="1">
    <source>
        <dbReference type="ARBA" id="ARBA00023015"/>
    </source>
</evidence>
<sequence>MGKQRARSQEELNQRYEDILTAASKLFMENNYEDLSLTNIAKSLGLSRPALYSYFQSKEALFLELSKKEYLAITQELSKKFTHEIGVKEFCVQLMEIFLSRPLFVKLLALHQSVMETKVGFEHMKEFKTATVPFFRRMFAICRQEFPNANETEIAQFIAQINVLLPTVNAYHTIPVEQVQVMEELKIFGDKPLRTTLDFYSETLGQLAQKLV</sequence>
<dbReference type="Pfam" id="PF00440">
    <property type="entry name" value="TetR_N"/>
    <property type="match status" value="1"/>
</dbReference>
<feature type="domain" description="HTH tetR-type" evidence="5">
    <location>
        <begin position="13"/>
        <end position="73"/>
    </location>
</feature>
<organism evidence="6 8">
    <name type="scientific">Limosilactobacillus agrestis</name>
    <dbReference type="NCBI Taxonomy" id="2759748"/>
    <lineage>
        <taxon>Bacteria</taxon>
        <taxon>Bacillati</taxon>
        <taxon>Bacillota</taxon>
        <taxon>Bacilli</taxon>
        <taxon>Lactobacillales</taxon>
        <taxon>Lactobacillaceae</taxon>
        <taxon>Limosilactobacillus</taxon>
    </lineage>
</organism>
<dbReference type="GO" id="GO:0000976">
    <property type="term" value="F:transcription cis-regulatory region binding"/>
    <property type="evidence" value="ECO:0007669"/>
    <property type="project" value="TreeGrafter"/>
</dbReference>
<evidence type="ECO:0000313" key="6">
    <source>
        <dbReference type="EMBL" id="MBB1095593.1"/>
    </source>
</evidence>
<name>A0A7W3UH76_9LACO</name>
<accession>A0A7W3UH76</accession>
<dbReference type="Proteomes" id="UP001199710">
    <property type="component" value="Unassembled WGS sequence"/>
</dbReference>
<feature type="DNA-binding region" description="H-T-H motif" evidence="4">
    <location>
        <begin position="36"/>
        <end position="55"/>
    </location>
</feature>
<dbReference type="PRINTS" id="PR00455">
    <property type="entry name" value="HTHTETR"/>
</dbReference>
<dbReference type="FunFam" id="1.10.10.60:FF:000141">
    <property type="entry name" value="TetR family transcriptional regulator"/>
    <property type="match status" value="1"/>
</dbReference>
<proteinExistence type="predicted"/>
<dbReference type="SUPFAM" id="SSF46689">
    <property type="entry name" value="Homeodomain-like"/>
    <property type="match status" value="1"/>
</dbReference>
<dbReference type="InterPro" id="IPR009057">
    <property type="entry name" value="Homeodomain-like_sf"/>
</dbReference>
<evidence type="ECO:0000256" key="2">
    <source>
        <dbReference type="ARBA" id="ARBA00023125"/>
    </source>
</evidence>
<dbReference type="Pfam" id="PF17929">
    <property type="entry name" value="TetR_C_34"/>
    <property type="match status" value="1"/>
</dbReference>
<dbReference type="Proteomes" id="UP000534578">
    <property type="component" value="Unassembled WGS sequence"/>
</dbReference>
<reference evidence="7 9" key="2">
    <citation type="submission" date="2021-12" db="EMBL/GenBank/DDBJ databases">
        <title>A phylogenomic analysis of Limosilactobacillus reuteri reveals ancient and stable evolutionary relationships with rodents and birds and zoonotic transmission to humans.</title>
        <authorList>
            <person name="Li F."/>
            <person name="Li X."/>
            <person name="Cheng C."/>
            <person name="Tollenaar S."/>
            <person name="Zhang J.S."/>
            <person name="Simpson D."/>
            <person name="Tasseva G."/>
            <person name="Perez-Munoz M.E."/>
            <person name="Frese S."/>
            <person name="Gaenzle M.G."/>
            <person name="Walter J."/>
            <person name="Zheng J."/>
        </authorList>
    </citation>
    <scope>NUCLEOTIDE SEQUENCE [LARGE SCALE GENOMIC DNA]</scope>
    <source>
        <strain evidence="7 9">BG-MG3-B</strain>
    </source>
</reference>
<dbReference type="GO" id="GO:0003700">
    <property type="term" value="F:DNA-binding transcription factor activity"/>
    <property type="evidence" value="ECO:0007669"/>
    <property type="project" value="TreeGrafter"/>
</dbReference>
<dbReference type="GO" id="GO:0045892">
    <property type="term" value="P:negative regulation of DNA-templated transcription"/>
    <property type="evidence" value="ECO:0007669"/>
    <property type="project" value="UniProtKB-ARBA"/>
</dbReference>
<dbReference type="InterPro" id="IPR041483">
    <property type="entry name" value="TetR_C_34"/>
</dbReference>
<dbReference type="InterPro" id="IPR001647">
    <property type="entry name" value="HTH_TetR"/>
</dbReference>
<comment type="caution">
    <text evidence="6">The sequence shown here is derived from an EMBL/GenBank/DDBJ whole genome shotgun (WGS) entry which is preliminary data.</text>
</comment>
<keyword evidence="2 4" id="KW-0238">DNA-binding</keyword>
<dbReference type="InterPro" id="IPR050109">
    <property type="entry name" value="HTH-type_TetR-like_transc_reg"/>
</dbReference>
<dbReference type="EMBL" id="JACIVE010000055">
    <property type="protein sequence ID" value="MBB1095593.1"/>
    <property type="molecule type" value="Genomic_DNA"/>
</dbReference>
<protein>
    <submittedName>
        <fullName evidence="6">TetR family transcriptional regulator</fullName>
    </submittedName>
</protein>
<dbReference type="PANTHER" id="PTHR30055:SF226">
    <property type="entry name" value="HTH-TYPE TRANSCRIPTIONAL REGULATOR PKSA"/>
    <property type="match status" value="1"/>
</dbReference>
<evidence type="ECO:0000313" key="8">
    <source>
        <dbReference type="Proteomes" id="UP000534578"/>
    </source>
</evidence>
<dbReference type="AlphaFoldDB" id="A0A7W3UH76"/>
<dbReference type="PANTHER" id="PTHR30055">
    <property type="entry name" value="HTH-TYPE TRANSCRIPTIONAL REGULATOR RUTR"/>
    <property type="match status" value="1"/>
</dbReference>
<dbReference type="EMBL" id="JAJPDE010000066">
    <property type="protein sequence ID" value="MCD7130746.1"/>
    <property type="molecule type" value="Genomic_DNA"/>
</dbReference>
<keyword evidence="1" id="KW-0805">Transcription regulation</keyword>
<dbReference type="Gene3D" id="1.10.357.10">
    <property type="entry name" value="Tetracycline Repressor, domain 2"/>
    <property type="match status" value="1"/>
</dbReference>
<gene>
    <name evidence="6" type="ORF">H5R92_05280</name>
    <name evidence="7" type="ORF">LTY36_06065</name>
</gene>
<dbReference type="PROSITE" id="PS50977">
    <property type="entry name" value="HTH_TETR_2"/>
    <property type="match status" value="1"/>
</dbReference>
<evidence type="ECO:0000259" key="5">
    <source>
        <dbReference type="PROSITE" id="PS50977"/>
    </source>
</evidence>